<dbReference type="NCBIfam" id="TIGR04256">
    <property type="entry name" value="GxxExxY"/>
    <property type="match status" value="1"/>
</dbReference>
<dbReference type="InterPro" id="IPR026350">
    <property type="entry name" value="GxxExxY"/>
</dbReference>
<dbReference type="Pfam" id="PF13366">
    <property type="entry name" value="PDDEXK_3"/>
    <property type="match status" value="1"/>
</dbReference>
<name>A0A1R4H5B3_9GAMM</name>
<dbReference type="RefSeq" id="WP_218780258.1">
    <property type="nucleotide sequence ID" value="NZ_FUKJ01000136.1"/>
</dbReference>
<dbReference type="AlphaFoldDB" id="A0A1R4H5B3"/>
<keyword evidence="2" id="KW-1185">Reference proteome</keyword>
<gene>
    <name evidence="1" type="ORF">CRENPOLYSF2_2200002</name>
</gene>
<reference evidence="2" key="1">
    <citation type="submission" date="2017-02" db="EMBL/GenBank/DDBJ databases">
        <authorList>
            <person name="Daims H."/>
        </authorList>
    </citation>
    <scope>NUCLEOTIDE SEQUENCE [LARGE SCALE GENOMIC DNA]</scope>
</reference>
<sequence length="137" mass="15549">MSTENTKGTEKMDGVFLQREECYQIRGAVFDVYREMGCGFLEAVYQECLEKELSKRGVSFIAHQELRLFYKGEILQQTYVPDLICHESIIVELKALTVTTGAHKAQVLNYLKATGMRLGLLVNFGCHPKATVERIVL</sequence>
<evidence type="ECO:0000313" key="1">
    <source>
        <dbReference type="EMBL" id="SJM91379.1"/>
    </source>
</evidence>
<accession>A0A1R4H5B3</accession>
<protein>
    <recommendedName>
        <fullName evidence="3">GxxExxY protein</fullName>
    </recommendedName>
</protein>
<organism evidence="1 2">
    <name type="scientific">Crenothrix polyspora</name>
    <dbReference type="NCBI Taxonomy" id="360316"/>
    <lineage>
        <taxon>Bacteria</taxon>
        <taxon>Pseudomonadati</taxon>
        <taxon>Pseudomonadota</taxon>
        <taxon>Gammaproteobacteria</taxon>
        <taxon>Methylococcales</taxon>
        <taxon>Crenotrichaceae</taxon>
        <taxon>Crenothrix</taxon>
    </lineage>
</organism>
<dbReference type="Proteomes" id="UP000195442">
    <property type="component" value="Unassembled WGS sequence"/>
</dbReference>
<evidence type="ECO:0008006" key="3">
    <source>
        <dbReference type="Google" id="ProtNLM"/>
    </source>
</evidence>
<evidence type="ECO:0000313" key="2">
    <source>
        <dbReference type="Proteomes" id="UP000195442"/>
    </source>
</evidence>
<proteinExistence type="predicted"/>
<dbReference type="EMBL" id="FUKJ01000136">
    <property type="protein sequence ID" value="SJM91379.1"/>
    <property type="molecule type" value="Genomic_DNA"/>
</dbReference>